<proteinExistence type="predicted"/>
<protein>
    <submittedName>
        <fullName evidence="2">Uncharacterized protein</fullName>
    </submittedName>
</protein>
<reference evidence="2" key="1">
    <citation type="submission" date="2018-04" db="EMBL/GenBank/DDBJ databases">
        <title>Whole genome sequencing of Hypsizygus marmoreus.</title>
        <authorList>
            <person name="Choi I.-G."/>
            <person name="Min B."/>
            <person name="Kim J.-G."/>
            <person name="Kim S."/>
            <person name="Oh Y.-L."/>
            <person name="Kong W.-S."/>
            <person name="Park H."/>
            <person name="Jeong J."/>
            <person name="Song E.-S."/>
        </authorList>
    </citation>
    <scope>NUCLEOTIDE SEQUENCE [LARGE SCALE GENOMIC DNA]</scope>
    <source>
        <strain evidence="2">51987-8</strain>
    </source>
</reference>
<dbReference type="EMBL" id="LUEZ02000004">
    <property type="protein sequence ID" value="RDB30776.1"/>
    <property type="molecule type" value="Genomic_DNA"/>
</dbReference>
<comment type="caution">
    <text evidence="2">The sequence shown here is derived from an EMBL/GenBank/DDBJ whole genome shotgun (WGS) entry which is preliminary data.</text>
</comment>
<accession>A0A369KIL3</accession>
<evidence type="ECO:0000313" key="3">
    <source>
        <dbReference type="Proteomes" id="UP000076154"/>
    </source>
</evidence>
<feature type="region of interest" description="Disordered" evidence="1">
    <location>
        <begin position="31"/>
        <end position="138"/>
    </location>
</feature>
<sequence length="168" mass="18390">MEVRTEDADWRMGNSGARRYVPVIFACRSPLEVRTEETAAKRRIPAPSFRTPNRTPPLLAHPSPALTRPPEDATTAPLSAIERPQSEPPTERPPKTGPTHPRPHERSIPQDRSATASSTASERPHVSLTSSTQSGCASLPSETAIAANFGRVFLRTTTFNRKTQQSSI</sequence>
<feature type="compositionally biased region" description="Basic and acidic residues" evidence="1">
    <location>
        <begin position="31"/>
        <end position="40"/>
    </location>
</feature>
<name>A0A369KIL3_HYPMA</name>
<feature type="compositionally biased region" description="Polar residues" evidence="1">
    <location>
        <begin position="127"/>
        <end position="136"/>
    </location>
</feature>
<dbReference type="AlphaFoldDB" id="A0A369KIL3"/>
<gene>
    <name evidence="2" type="ORF">Hypma_005738</name>
</gene>
<evidence type="ECO:0000313" key="2">
    <source>
        <dbReference type="EMBL" id="RDB30776.1"/>
    </source>
</evidence>
<evidence type="ECO:0000256" key="1">
    <source>
        <dbReference type="SAM" id="MobiDB-lite"/>
    </source>
</evidence>
<keyword evidence="3" id="KW-1185">Reference proteome</keyword>
<dbReference type="InParanoid" id="A0A369KIL3"/>
<dbReference type="Proteomes" id="UP000076154">
    <property type="component" value="Unassembled WGS sequence"/>
</dbReference>
<organism evidence="2 3">
    <name type="scientific">Hypsizygus marmoreus</name>
    <name type="common">White beech mushroom</name>
    <name type="synonym">Agaricus marmoreus</name>
    <dbReference type="NCBI Taxonomy" id="39966"/>
    <lineage>
        <taxon>Eukaryota</taxon>
        <taxon>Fungi</taxon>
        <taxon>Dikarya</taxon>
        <taxon>Basidiomycota</taxon>
        <taxon>Agaricomycotina</taxon>
        <taxon>Agaricomycetes</taxon>
        <taxon>Agaricomycetidae</taxon>
        <taxon>Agaricales</taxon>
        <taxon>Tricholomatineae</taxon>
        <taxon>Lyophyllaceae</taxon>
        <taxon>Hypsizygus</taxon>
    </lineage>
</organism>